<dbReference type="Gene3D" id="2.60.120.10">
    <property type="entry name" value="Jelly Rolls"/>
    <property type="match status" value="1"/>
</dbReference>
<evidence type="ECO:0000259" key="1">
    <source>
        <dbReference type="Pfam" id="PF12973"/>
    </source>
</evidence>
<gene>
    <name evidence="2" type="ORF">EOD43_05365</name>
</gene>
<feature type="domain" description="ChrR-like cupin" evidence="1">
    <location>
        <begin position="83"/>
        <end position="172"/>
    </location>
</feature>
<sequence>MRGMTIDDRALDYVTGALSPQERDTVARDRLSDRQLDTAIRDWETKLAPLADTRESPPAPKGLFDRIAQGVAREREAMAGKTVSPFDEAEWRVLSPGVETRQLWSAQTFMYRCEPGATLPSHVHTDTENLIVISGDCVIGGRALRTGDWYSAPPGTEDLDVRTTAGCVLLVQYTA</sequence>
<name>A0A437M6Y7_9SPHN</name>
<reference evidence="2 3" key="1">
    <citation type="submission" date="2019-01" db="EMBL/GenBank/DDBJ databases">
        <authorList>
            <person name="Chen W.-M."/>
        </authorList>
    </citation>
    <scope>NUCLEOTIDE SEQUENCE [LARGE SCALE GENOMIC DNA]</scope>
    <source>
        <strain evidence="2 3">CCP-7</strain>
    </source>
</reference>
<dbReference type="InterPro" id="IPR011051">
    <property type="entry name" value="RmlC_Cupin_sf"/>
</dbReference>
<proteinExistence type="predicted"/>
<keyword evidence="3" id="KW-1185">Reference proteome</keyword>
<dbReference type="EMBL" id="SACN01000001">
    <property type="protein sequence ID" value="RVT93315.1"/>
    <property type="molecule type" value="Genomic_DNA"/>
</dbReference>
<evidence type="ECO:0000313" key="3">
    <source>
        <dbReference type="Proteomes" id="UP000282971"/>
    </source>
</evidence>
<dbReference type="SUPFAM" id="SSF51182">
    <property type="entry name" value="RmlC-like cupins"/>
    <property type="match status" value="1"/>
</dbReference>
<organism evidence="2 3">
    <name type="scientific">Sphingomonas crocodyli</name>
    <dbReference type="NCBI Taxonomy" id="1979270"/>
    <lineage>
        <taxon>Bacteria</taxon>
        <taxon>Pseudomonadati</taxon>
        <taxon>Pseudomonadota</taxon>
        <taxon>Alphaproteobacteria</taxon>
        <taxon>Sphingomonadales</taxon>
        <taxon>Sphingomonadaceae</taxon>
        <taxon>Sphingomonas</taxon>
    </lineage>
</organism>
<dbReference type="AlphaFoldDB" id="A0A437M6Y7"/>
<dbReference type="OrthoDB" id="9801227at2"/>
<dbReference type="InterPro" id="IPR014710">
    <property type="entry name" value="RmlC-like_jellyroll"/>
</dbReference>
<dbReference type="Proteomes" id="UP000282971">
    <property type="component" value="Unassembled WGS sequence"/>
</dbReference>
<dbReference type="InterPro" id="IPR025979">
    <property type="entry name" value="ChrR-like_cupin_dom"/>
</dbReference>
<accession>A0A437M6Y7</accession>
<comment type="caution">
    <text evidence="2">The sequence shown here is derived from an EMBL/GenBank/DDBJ whole genome shotgun (WGS) entry which is preliminary data.</text>
</comment>
<dbReference type="Pfam" id="PF12973">
    <property type="entry name" value="Cupin_7"/>
    <property type="match status" value="1"/>
</dbReference>
<protein>
    <recommendedName>
        <fullName evidence="1">ChrR-like cupin domain-containing protein</fullName>
    </recommendedName>
</protein>
<evidence type="ECO:0000313" key="2">
    <source>
        <dbReference type="EMBL" id="RVT93315.1"/>
    </source>
</evidence>